<dbReference type="SUPFAM" id="SSF47473">
    <property type="entry name" value="EF-hand"/>
    <property type="match status" value="1"/>
</dbReference>
<name>A0A368XFS8_9BURK</name>
<protein>
    <submittedName>
        <fullName evidence="2">EF hand domain-containing protein</fullName>
    </submittedName>
</protein>
<dbReference type="PROSITE" id="PS50222">
    <property type="entry name" value="EF_HAND_2"/>
    <property type="match status" value="1"/>
</dbReference>
<evidence type="ECO:0000313" key="2">
    <source>
        <dbReference type="EMBL" id="RCW66813.1"/>
    </source>
</evidence>
<dbReference type="InterPro" id="IPR011992">
    <property type="entry name" value="EF-hand-dom_pair"/>
</dbReference>
<sequence length="111" mass="12168">MRKFRPLARFEEHSLALFAALVMGGTGAAVHARDHGSLVQAQMQQGAPRAARDAAHQRANAAFDRADANGDGRLSREEAQRLPVVAERFDEIDSNGDRGLSREEFQRGVID</sequence>
<dbReference type="GO" id="GO:0005509">
    <property type="term" value="F:calcium ion binding"/>
    <property type="evidence" value="ECO:0007669"/>
    <property type="project" value="InterPro"/>
</dbReference>
<dbReference type="RefSeq" id="WP_114471319.1">
    <property type="nucleotide sequence ID" value="NZ_QPJK01000010.1"/>
</dbReference>
<evidence type="ECO:0000313" key="3">
    <source>
        <dbReference type="Proteomes" id="UP000252884"/>
    </source>
</evidence>
<dbReference type="InterPro" id="IPR002048">
    <property type="entry name" value="EF_hand_dom"/>
</dbReference>
<comment type="caution">
    <text evidence="2">The sequence shown here is derived from an EMBL/GenBank/DDBJ whole genome shotgun (WGS) entry which is preliminary data.</text>
</comment>
<dbReference type="AlphaFoldDB" id="A0A368XFS8"/>
<dbReference type="Pfam" id="PF13202">
    <property type="entry name" value="EF-hand_5"/>
    <property type="match status" value="2"/>
</dbReference>
<dbReference type="OrthoDB" id="8914005at2"/>
<dbReference type="EMBL" id="QPJK01000010">
    <property type="protein sequence ID" value="RCW66813.1"/>
    <property type="molecule type" value="Genomic_DNA"/>
</dbReference>
<organism evidence="2 3">
    <name type="scientific">Pseudorhodoferax soli</name>
    <dbReference type="NCBI Taxonomy" id="545864"/>
    <lineage>
        <taxon>Bacteria</taxon>
        <taxon>Pseudomonadati</taxon>
        <taxon>Pseudomonadota</taxon>
        <taxon>Betaproteobacteria</taxon>
        <taxon>Burkholderiales</taxon>
        <taxon>Comamonadaceae</taxon>
    </lineage>
</organism>
<accession>A0A368XFS8</accession>
<gene>
    <name evidence="2" type="ORF">DES41_110178</name>
</gene>
<evidence type="ECO:0000259" key="1">
    <source>
        <dbReference type="PROSITE" id="PS50222"/>
    </source>
</evidence>
<dbReference type="Proteomes" id="UP000252884">
    <property type="component" value="Unassembled WGS sequence"/>
</dbReference>
<feature type="domain" description="EF-hand" evidence="1">
    <location>
        <begin position="54"/>
        <end position="89"/>
    </location>
</feature>
<reference evidence="2 3" key="1">
    <citation type="submission" date="2018-07" db="EMBL/GenBank/DDBJ databases">
        <title>Genomic Encyclopedia of Type Strains, Phase IV (KMG-IV): sequencing the most valuable type-strain genomes for metagenomic binning, comparative biology and taxonomic classification.</title>
        <authorList>
            <person name="Goeker M."/>
        </authorList>
    </citation>
    <scope>NUCLEOTIDE SEQUENCE [LARGE SCALE GENOMIC DNA]</scope>
    <source>
        <strain evidence="2 3">DSM 21634</strain>
    </source>
</reference>
<dbReference type="Gene3D" id="1.10.238.10">
    <property type="entry name" value="EF-hand"/>
    <property type="match status" value="1"/>
</dbReference>
<keyword evidence="3" id="KW-1185">Reference proteome</keyword>
<proteinExistence type="predicted"/>